<gene>
    <name evidence="16" type="primary">coaX</name>
    <name evidence="17" type="ORF">IAC53_00815</name>
</gene>
<comment type="cofactor">
    <cofactor evidence="16">
        <name>NH4(+)</name>
        <dbReference type="ChEBI" id="CHEBI:28938"/>
    </cofactor>
    <cofactor evidence="16">
        <name>K(+)</name>
        <dbReference type="ChEBI" id="CHEBI:29103"/>
    </cofactor>
    <text evidence="16">A monovalent cation. Ammonium or potassium.</text>
</comment>
<dbReference type="SUPFAM" id="SSF53067">
    <property type="entry name" value="Actin-like ATPase domain"/>
    <property type="match status" value="2"/>
</dbReference>
<keyword evidence="10 16" id="KW-0418">Kinase</keyword>
<comment type="caution">
    <text evidence="16">Lacks conserved residue(s) required for the propagation of feature annotation.</text>
</comment>
<feature type="binding site" evidence="16">
    <location>
        <position position="132"/>
    </location>
    <ligand>
        <name>ATP</name>
        <dbReference type="ChEBI" id="CHEBI:30616"/>
    </ligand>
</feature>
<evidence type="ECO:0000256" key="4">
    <source>
        <dbReference type="ARBA" id="ARBA00005225"/>
    </source>
</evidence>
<dbReference type="PANTHER" id="PTHR34265">
    <property type="entry name" value="TYPE III PANTOTHENATE KINASE"/>
    <property type="match status" value="1"/>
</dbReference>
<evidence type="ECO:0000256" key="8">
    <source>
        <dbReference type="ARBA" id="ARBA00022679"/>
    </source>
</evidence>
<dbReference type="Proteomes" id="UP000824071">
    <property type="component" value="Unassembled WGS sequence"/>
</dbReference>
<evidence type="ECO:0000256" key="10">
    <source>
        <dbReference type="ARBA" id="ARBA00022777"/>
    </source>
</evidence>
<evidence type="ECO:0000313" key="17">
    <source>
        <dbReference type="EMBL" id="HIU35135.1"/>
    </source>
</evidence>
<keyword evidence="12 16" id="KW-0630">Potassium</keyword>
<feature type="binding site" evidence="16">
    <location>
        <position position="184"/>
    </location>
    <ligand>
        <name>substrate</name>
    </ligand>
</feature>
<dbReference type="GO" id="GO:0015937">
    <property type="term" value="P:coenzyme A biosynthetic process"/>
    <property type="evidence" value="ECO:0007669"/>
    <property type="project" value="UniProtKB-UniRule"/>
</dbReference>
<evidence type="ECO:0000256" key="2">
    <source>
        <dbReference type="ARBA" id="ARBA00001958"/>
    </source>
</evidence>
<dbReference type="EMBL" id="DVMW01000008">
    <property type="protein sequence ID" value="HIU35135.1"/>
    <property type="molecule type" value="Genomic_DNA"/>
</dbReference>
<dbReference type="HAMAP" id="MF_01274">
    <property type="entry name" value="Pantothen_kinase_3"/>
    <property type="match status" value="1"/>
</dbReference>
<dbReference type="EC" id="2.7.1.33" evidence="6 16"/>
<evidence type="ECO:0000256" key="13">
    <source>
        <dbReference type="ARBA" id="ARBA00022993"/>
    </source>
</evidence>
<reference evidence="17" key="1">
    <citation type="submission" date="2020-10" db="EMBL/GenBank/DDBJ databases">
        <authorList>
            <person name="Gilroy R."/>
        </authorList>
    </citation>
    <scope>NUCLEOTIDE SEQUENCE</scope>
    <source>
        <strain evidence="17">ChiGjej1B1-19959</strain>
    </source>
</reference>
<feature type="binding site" evidence="16">
    <location>
        <begin position="6"/>
        <end position="13"/>
    </location>
    <ligand>
        <name>ATP</name>
        <dbReference type="ChEBI" id="CHEBI:30616"/>
    </ligand>
</feature>
<dbReference type="InterPro" id="IPR043129">
    <property type="entry name" value="ATPase_NBD"/>
</dbReference>
<comment type="caution">
    <text evidence="17">The sequence shown here is derived from an EMBL/GenBank/DDBJ whole genome shotgun (WGS) entry which is preliminary data.</text>
</comment>
<dbReference type="PANTHER" id="PTHR34265:SF1">
    <property type="entry name" value="TYPE III PANTOTHENATE KINASE"/>
    <property type="match status" value="1"/>
</dbReference>
<dbReference type="NCBIfam" id="NF009855">
    <property type="entry name" value="PRK13321.1"/>
    <property type="match status" value="1"/>
</dbReference>
<dbReference type="AlphaFoldDB" id="A0A9D1ICY8"/>
<evidence type="ECO:0000256" key="7">
    <source>
        <dbReference type="ARBA" id="ARBA00022490"/>
    </source>
</evidence>
<dbReference type="NCBIfam" id="TIGR00671">
    <property type="entry name" value="baf"/>
    <property type="match status" value="1"/>
</dbReference>
<accession>A0A9D1ICY8</accession>
<dbReference type="GO" id="GO:0046872">
    <property type="term" value="F:metal ion binding"/>
    <property type="evidence" value="ECO:0007669"/>
    <property type="project" value="UniProtKB-KW"/>
</dbReference>
<comment type="pathway">
    <text evidence="4 16">Cofactor biosynthesis; coenzyme A biosynthesis; CoA from (R)-pantothenate: step 1/5.</text>
</comment>
<evidence type="ECO:0000256" key="5">
    <source>
        <dbReference type="ARBA" id="ARBA00011738"/>
    </source>
</evidence>
<comment type="catalytic activity">
    <reaction evidence="1 16">
        <text>(R)-pantothenate + ATP = (R)-4'-phosphopantothenate + ADP + H(+)</text>
        <dbReference type="Rhea" id="RHEA:16373"/>
        <dbReference type="ChEBI" id="CHEBI:10986"/>
        <dbReference type="ChEBI" id="CHEBI:15378"/>
        <dbReference type="ChEBI" id="CHEBI:29032"/>
        <dbReference type="ChEBI" id="CHEBI:30616"/>
        <dbReference type="ChEBI" id="CHEBI:456216"/>
        <dbReference type="EC" id="2.7.1.33"/>
    </reaction>
</comment>
<comment type="subcellular location">
    <subcellularLocation>
        <location evidence="3 16">Cytoplasm</location>
    </subcellularLocation>
</comment>
<keyword evidence="8 16" id="KW-0808">Transferase</keyword>
<evidence type="ECO:0000256" key="3">
    <source>
        <dbReference type="ARBA" id="ARBA00004496"/>
    </source>
</evidence>
<evidence type="ECO:0000256" key="9">
    <source>
        <dbReference type="ARBA" id="ARBA00022741"/>
    </source>
</evidence>
<evidence type="ECO:0000256" key="14">
    <source>
        <dbReference type="ARBA" id="ARBA00038036"/>
    </source>
</evidence>
<keyword evidence="7 16" id="KW-0963">Cytoplasm</keyword>
<organism evidence="17 18">
    <name type="scientific">Candidatus Fimenecus excrementigallinarum</name>
    <dbReference type="NCBI Taxonomy" id="2840816"/>
    <lineage>
        <taxon>Bacteria</taxon>
        <taxon>Bacillati</taxon>
        <taxon>Bacillota</taxon>
        <taxon>Clostridia</taxon>
        <taxon>Candidatus Fimenecus</taxon>
    </lineage>
</organism>
<proteinExistence type="inferred from homology"/>
<name>A0A9D1ICY8_9FIRM</name>
<dbReference type="GO" id="GO:0004594">
    <property type="term" value="F:pantothenate kinase activity"/>
    <property type="evidence" value="ECO:0007669"/>
    <property type="project" value="UniProtKB-UniRule"/>
</dbReference>
<feature type="binding site" evidence="16">
    <location>
        <position position="129"/>
    </location>
    <ligand>
        <name>K(+)</name>
        <dbReference type="ChEBI" id="CHEBI:29103"/>
    </ligand>
</feature>
<comment type="subunit">
    <text evidence="5 16">Homodimer.</text>
</comment>
<evidence type="ECO:0000256" key="1">
    <source>
        <dbReference type="ARBA" id="ARBA00001206"/>
    </source>
</evidence>
<feature type="active site" description="Proton acceptor" evidence="16">
    <location>
        <position position="109"/>
    </location>
</feature>
<dbReference type="GO" id="GO:0005524">
    <property type="term" value="F:ATP binding"/>
    <property type="evidence" value="ECO:0007669"/>
    <property type="project" value="UniProtKB-UniRule"/>
</dbReference>
<evidence type="ECO:0000256" key="11">
    <source>
        <dbReference type="ARBA" id="ARBA00022840"/>
    </source>
</evidence>
<evidence type="ECO:0000256" key="16">
    <source>
        <dbReference type="HAMAP-Rule" id="MF_01274"/>
    </source>
</evidence>
<comment type="similarity">
    <text evidence="14 16">Belongs to the type III pantothenate kinase family.</text>
</comment>
<dbReference type="CDD" id="cd24015">
    <property type="entry name" value="ASKHA_NBD_PanK-III"/>
    <property type="match status" value="1"/>
</dbReference>
<feature type="binding site" evidence="16">
    <location>
        <begin position="107"/>
        <end position="110"/>
    </location>
    <ligand>
        <name>substrate</name>
    </ligand>
</feature>
<evidence type="ECO:0000256" key="6">
    <source>
        <dbReference type="ARBA" id="ARBA00012102"/>
    </source>
</evidence>
<comment type="cofactor">
    <cofactor evidence="2">
        <name>K(+)</name>
        <dbReference type="ChEBI" id="CHEBI:29103"/>
    </cofactor>
</comment>
<evidence type="ECO:0000256" key="15">
    <source>
        <dbReference type="ARBA" id="ARBA00040883"/>
    </source>
</evidence>
<keyword evidence="9 16" id="KW-0547">Nucleotide-binding</keyword>
<dbReference type="InterPro" id="IPR004619">
    <property type="entry name" value="Type_III_PanK"/>
</dbReference>
<keyword evidence="13 16" id="KW-0173">Coenzyme A biosynthesis</keyword>
<evidence type="ECO:0000256" key="12">
    <source>
        <dbReference type="ARBA" id="ARBA00022958"/>
    </source>
</evidence>
<dbReference type="Gene3D" id="3.30.420.40">
    <property type="match status" value="2"/>
</dbReference>
<dbReference type="Pfam" id="PF03309">
    <property type="entry name" value="Pan_kinase"/>
    <property type="match status" value="1"/>
</dbReference>
<evidence type="ECO:0000313" key="18">
    <source>
        <dbReference type="Proteomes" id="UP000824071"/>
    </source>
</evidence>
<reference evidence="17" key="2">
    <citation type="journal article" date="2021" name="PeerJ">
        <title>Extensive microbial diversity within the chicken gut microbiome revealed by metagenomics and culture.</title>
        <authorList>
            <person name="Gilroy R."/>
            <person name="Ravi A."/>
            <person name="Getino M."/>
            <person name="Pursley I."/>
            <person name="Horton D.L."/>
            <person name="Alikhan N.F."/>
            <person name="Baker D."/>
            <person name="Gharbi K."/>
            <person name="Hall N."/>
            <person name="Watson M."/>
            <person name="Adriaenssens E.M."/>
            <person name="Foster-Nyarko E."/>
            <person name="Jarju S."/>
            <person name="Secka A."/>
            <person name="Antonio M."/>
            <person name="Oren A."/>
            <person name="Chaudhuri R.R."/>
            <person name="La Ragione R."/>
            <person name="Hildebrand F."/>
            <person name="Pallen M.J."/>
        </authorList>
    </citation>
    <scope>NUCLEOTIDE SEQUENCE</scope>
    <source>
        <strain evidence="17">ChiGjej1B1-19959</strain>
    </source>
</reference>
<comment type="function">
    <text evidence="16">Catalyzes the phosphorylation of pantothenate (Pan), the first step in CoA biosynthesis.</text>
</comment>
<dbReference type="GO" id="GO:0005737">
    <property type="term" value="C:cytoplasm"/>
    <property type="evidence" value="ECO:0007669"/>
    <property type="project" value="UniProtKB-SubCell"/>
</dbReference>
<sequence>MVLTLDIGNTNINLGLFDDTKITMRARFSTQRDATDDQYAVLLHTLFAMHGVSLGAIAGCVVSSVVPELTTALVEAVRTLTGKTPLVLSPGVRTGLNILIDNPAQLGADLAAGAVGAVQRHPLPAFVVDLGTATKIYAVDENRSFHGCMIAPGVQVSLQALTSVSSLLPAIPLEAPKKACGTNTVESMQSGVVLGTAAMIDGLLDRFAEELGAPKSIVATGGLSKCVYPVCRHEIRHDADLILHGLKTIYDKNN</sequence>
<keyword evidence="16" id="KW-0479">Metal-binding</keyword>
<protein>
    <recommendedName>
        <fullName evidence="15 16">Type III pantothenate kinase</fullName>
        <ecNumber evidence="6 16">2.7.1.33</ecNumber>
    </recommendedName>
    <alternativeName>
        <fullName evidence="16">PanK-III</fullName>
    </alternativeName>
    <alternativeName>
        <fullName evidence="16">Pantothenic acid kinase</fullName>
    </alternativeName>
</protein>
<keyword evidence="11 16" id="KW-0067">ATP-binding</keyword>